<proteinExistence type="predicted"/>
<dbReference type="HOGENOM" id="CLU_2393746_0_0_10"/>
<evidence type="ECO:0000313" key="1">
    <source>
        <dbReference type="EMBL" id="EIY69642.1"/>
    </source>
</evidence>
<dbReference type="EMBL" id="AGXV01000010">
    <property type="protein sequence ID" value="EIY69642.1"/>
    <property type="molecule type" value="Genomic_DNA"/>
</dbReference>
<accession>I8Z412</accession>
<organism evidence="1 2">
    <name type="scientific">Bacteroides salyersiae CL02T12C01</name>
    <dbReference type="NCBI Taxonomy" id="997887"/>
    <lineage>
        <taxon>Bacteria</taxon>
        <taxon>Pseudomonadati</taxon>
        <taxon>Bacteroidota</taxon>
        <taxon>Bacteroidia</taxon>
        <taxon>Bacteroidales</taxon>
        <taxon>Bacteroidaceae</taxon>
        <taxon>Bacteroides</taxon>
    </lineage>
</organism>
<name>I8Z412_9BACE</name>
<dbReference type="Proteomes" id="UP000005150">
    <property type="component" value="Unassembled WGS sequence"/>
</dbReference>
<comment type="caution">
    <text evidence="1">The sequence shown here is derived from an EMBL/GenBank/DDBJ whole genome shotgun (WGS) entry which is preliminary data.</text>
</comment>
<gene>
    <name evidence="1" type="ORF">HMPREF1071_00662</name>
</gene>
<dbReference type="AlphaFoldDB" id="I8Z412"/>
<reference evidence="1 2" key="1">
    <citation type="submission" date="2012-02" db="EMBL/GenBank/DDBJ databases">
        <title>The Genome Sequence of Bacteroides salyersiae CL02T12C01.</title>
        <authorList>
            <consortium name="The Broad Institute Genome Sequencing Platform"/>
            <person name="Earl A."/>
            <person name="Ward D."/>
            <person name="Feldgarden M."/>
            <person name="Gevers D."/>
            <person name="Zitomersky N.L."/>
            <person name="Coyne M.J."/>
            <person name="Comstock L.E."/>
            <person name="Young S.K."/>
            <person name="Zeng Q."/>
            <person name="Gargeya S."/>
            <person name="Fitzgerald M."/>
            <person name="Haas B."/>
            <person name="Abouelleil A."/>
            <person name="Alvarado L."/>
            <person name="Arachchi H.M."/>
            <person name="Berlin A."/>
            <person name="Chapman S.B."/>
            <person name="Gearin G."/>
            <person name="Goldberg J."/>
            <person name="Griggs A."/>
            <person name="Gujja S."/>
            <person name="Hansen M."/>
            <person name="Heiman D."/>
            <person name="Howarth C."/>
            <person name="Larimer J."/>
            <person name="Lui A."/>
            <person name="MacDonald P.J.P."/>
            <person name="McCowen C."/>
            <person name="Montmayeur A."/>
            <person name="Murphy C."/>
            <person name="Neiman D."/>
            <person name="Pearson M."/>
            <person name="Priest M."/>
            <person name="Roberts A."/>
            <person name="Saif S."/>
            <person name="Shea T."/>
            <person name="Sisk P."/>
            <person name="Stolte C."/>
            <person name="Sykes S."/>
            <person name="Wortman J."/>
            <person name="Nusbaum C."/>
            <person name="Birren B."/>
        </authorList>
    </citation>
    <scope>NUCLEOTIDE SEQUENCE [LARGE SCALE GENOMIC DNA]</scope>
    <source>
        <strain evidence="1 2">CL02T12C01</strain>
    </source>
</reference>
<protein>
    <submittedName>
        <fullName evidence="1">Uncharacterized protein</fullName>
    </submittedName>
</protein>
<dbReference type="PATRIC" id="fig|997887.3.peg.691"/>
<keyword evidence="2" id="KW-1185">Reference proteome</keyword>
<sequence length="93" mass="11291">MQVIHIPFGWEEDLTSEYTQQIKYICLIFSKGYIRNNFCDILKFENVIEKRLTGDLRIEELYKTNDYNLEQCMLRNYNHVLIDDDYQINTDDI</sequence>
<evidence type="ECO:0000313" key="2">
    <source>
        <dbReference type="Proteomes" id="UP000005150"/>
    </source>
</evidence>